<accession>A0ABD6DFR8</accession>
<dbReference type="Pfam" id="PF12950">
    <property type="entry name" value="TaqI_C"/>
    <property type="match status" value="1"/>
</dbReference>
<keyword evidence="7" id="KW-1185">Reference proteome</keyword>
<dbReference type="InterPro" id="IPR050953">
    <property type="entry name" value="N4_N6_ade-DNA_methylase"/>
</dbReference>
<dbReference type="Proteomes" id="UP001597052">
    <property type="component" value="Unassembled WGS sequence"/>
</dbReference>
<keyword evidence="3" id="KW-0808">Transferase</keyword>
<evidence type="ECO:0000256" key="4">
    <source>
        <dbReference type="ARBA" id="ARBA00047942"/>
    </source>
</evidence>
<dbReference type="AlphaFoldDB" id="A0ABD6DFR8"/>
<evidence type="ECO:0000259" key="5">
    <source>
        <dbReference type="Pfam" id="PF12950"/>
    </source>
</evidence>
<feature type="domain" description="TaqI-like C-terminal specificity" evidence="5">
    <location>
        <begin position="183"/>
        <end position="266"/>
    </location>
</feature>
<keyword evidence="2" id="KW-0489">Methyltransferase</keyword>
<reference evidence="6 7" key="1">
    <citation type="journal article" date="2019" name="Int. J. Syst. Evol. Microbiol.">
        <title>The Global Catalogue of Microorganisms (GCM) 10K type strain sequencing project: providing services to taxonomists for standard genome sequencing and annotation.</title>
        <authorList>
            <consortium name="The Broad Institute Genomics Platform"/>
            <consortium name="The Broad Institute Genome Sequencing Center for Infectious Disease"/>
            <person name="Wu L."/>
            <person name="Ma J."/>
        </authorList>
    </citation>
    <scope>NUCLEOTIDE SEQUENCE [LARGE SCALE GENOMIC DNA]</scope>
    <source>
        <strain evidence="6 7">CGMCC 1.10593</strain>
    </source>
</reference>
<dbReference type="InterPro" id="IPR025931">
    <property type="entry name" value="TaqI_C"/>
</dbReference>
<evidence type="ECO:0000256" key="2">
    <source>
        <dbReference type="ARBA" id="ARBA00022603"/>
    </source>
</evidence>
<organism evidence="6 7">
    <name type="scientific">Halohasta litorea</name>
    <dbReference type="NCBI Taxonomy" id="869891"/>
    <lineage>
        <taxon>Archaea</taxon>
        <taxon>Methanobacteriati</taxon>
        <taxon>Methanobacteriota</taxon>
        <taxon>Stenosarchaea group</taxon>
        <taxon>Halobacteria</taxon>
        <taxon>Halobacteriales</taxon>
        <taxon>Haloferacaceae</taxon>
        <taxon>Halohasta</taxon>
    </lineage>
</organism>
<protein>
    <recommendedName>
        <fullName evidence="1">site-specific DNA-methyltransferase (adenine-specific)</fullName>
        <ecNumber evidence="1">2.1.1.72</ecNumber>
    </recommendedName>
</protein>
<dbReference type="GO" id="GO:0009007">
    <property type="term" value="F:site-specific DNA-methyltransferase (adenine-specific) activity"/>
    <property type="evidence" value="ECO:0007669"/>
    <property type="project" value="UniProtKB-EC"/>
</dbReference>
<sequence length="367" mass="42174">MKSTLFDWDDSDDIVVFTLPSDSLGKDRWLILTDEERSAREKIRKKSDTNLGDEELFTVGSPLKTGQNTTLQADILSEESEGYTIENSRISGTVNPDIWKRIITPDYINRWNVTKPKEVTFFPYEAVIGEYELIDEGTFKSEYTTTYELLKDHEEKLLSRKDSRRTWKELGRPWYSLARVGSPDYFEETKIVSDIVVNEPHFCIDTNGYLFSTGFIHGITPHETDPFYLTGLLNTQAIFSYLKPICPPKNNGYMKIEVEQLKAAPIFLPEIREELCAKFSRVLDEHGGDYEKLAQLIRSQGIEMLVSSSEGDKIMAANMLREISKRIIRDYESLSDHDIEQLEGLNNHLSGIIFELDKEELDALSQI</sequence>
<comment type="catalytic activity">
    <reaction evidence="4">
        <text>a 2'-deoxyadenosine in DNA + S-adenosyl-L-methionine = an N(6)-methyl-2'-deoxyadenosine in DNA + S-adenosyl-L-homocysteine + H(+)</text>
        <dbReference type="Rhea" id="RHEA:15197"/>
        <dbReference type="Rhea" id="RHEA-COMP:12418"/>
        <dbReference type="Rhea" id="RHEA-COMP:12419"/>
        <dbReference type="ChEBI" id="CHEBI:15378"/>
        <dbReference type="ChEBI" id="CHEBI:57856"/>
        <dbReference type="ChEBI" id="CHEBI:59789"/>
        <dbReference type="ChEBI" id="CHEBI:90615"/>
        <dbReference type="ChEBI" id="CHEBI:90616"/>
        <dbReference type="EC" id="2.1.1.72"/>
    </reaction>
</comment>
<proteinExistence type="predicted"/>
<gene>
    <name evidence="6" type="ORF">ACFSBW_19595</name>
</gene>
<dbReference type="EC" id="2.1.1.72" evidence="1"/>
<name>A0ABD6DFR8_9EURY</name>
<dbReference type="EMBL" id="JBHUDM010000021">
    <property type="protein sequence ID" value="MFD1644039.1"/>
    <property type="molecule type" value="Genomic_DNA"/>
</dbReference>
<evidence type="ECO:0000313" key="6">
    <source>
        <dbReference type="EMBL" id="MFD1644039.1"/>
    </source>
</evidence>
<comment type="caution">
    <text evidence="6">The sequence shown here is derived from an EMBL/GenBank/DDBJ whole genome shotgun (WGS) entry which is preliminary data.</text>
</comment>
<evidence type="ECO:0000256" key="3">
    <source>
        <dbReference type="ARBA" id="ARBA00022679"/>
    </source>
</evidence>
<dbReference type="PANTHER" id="PTHR33841:SF1">
    <property type="entry name" value="DNA METHYLTRANSFERASE A"/>
    <property type="match status" value="1"/>
</dbReference>
<evidence type="ECO:0000313" key="7">
    <source>
        <dbReference type="Proteomes" id="UP001597052"/>
    </source>
</evidence>
<dbReference type="GO" id="GO:0032259">
    <property type="term" value="P:methylation"/>
    <property type="evidence" value="ECO:0007669"/>
    <property type="project" value="UniProtKB-KW"/>
</dbReference>
<dbReference type="RefSeq" id="WP_256397966.1">
    <property type="nucleotide sequence ID" value="NZ_JANHDJ010000023.1"/>
</dbReference>
<dbReference type="PANTHER" id="PTHR33841">
    <property type="entry name" value="DNA METHYLTRANSFERASE YEEA-RELATED"/>
    <property type="match status" value="1"/>
</dbReference>
<evidence type="ECO:0000256" key="1">
    <source>
        <dbReference type="ARBA" id="ARBA00011900"/>
    </source>
</evidence>